<proteinExistence type="predicted"/>
<evidence type="ECO:0000313" key="1">
    <source>
        <dbReference type="EMBL" id="VDO23922.1"/>
    </source>
</evidence>
<dbReference type="AlphaFoldDB" id="A0A0N4W4D9"/>
<evidence type="ECO:0000313" key="2">
    <source>
        <dbReference type="Proteomes" id="UP000268014"/>
    </source>
</evidence>
<dbReference type="Proteomes" id="UP000268014">
    <property type="component" value="Unassembled WGS sequence"/>
</dbReference>
<gene>
    <name evidence="1" type="ORF">HPLM_LOCUS4745</name>
</gene>
<sequence length="83" mass="9371">MPENALTDGNSTLSERIIALGDQLVRHPRYLRSLRSREGVLVRSLSPLQEDRLSTERDLRLACGEYRCPRGGMSKYETPAVLV</sequence>
<dbReference type="EMBL" id="UZAF01016244">
    <property type="protein sequence ID" value="VDO23922.1"/>
    <property type="molecule type" value="Genomic_DNA"/>
</dbReference>
<organism evidence="3">
    <name type="scientific">Haemonchus placei</name>
    <name type="common">Barber's pole worm</name>
    <dbReference type="NCBI Taxonomy" id="6290"/>
    <lineage>
        <taxon>Eukaryota</taxon>
        <taxon>Metazoa</taxon>
        <taxon>Ecdysozoa</taxon>
        <taxon>Nematoda</taxon>
        <taxon>Chromadorea</taxon>
        <taxon>Rhabditida</taxon>
        <taxon>Rhabditina</taxon>
        <taxon>Rhabditomorpha</taxon>
        <taxon>Strongyloidea</taxon>
        <taxon>Trichostrongylidae</taxon>
        <taxon>Haemonchus</taxon>
    </lineage>
</organism>
<evidence type="ECO:0000313" key="3">
    <source>
        <dbReference type="WBParaSite" id="HPLM_0000475301-mRNA-1"/>
    </source>
</evidence>
<accession>A0A0N4W4D9</accession>
<reference evidence="1 2" key="2">
    <citation type="submission" date="2018-11" db="EMBL/GenBank/DDBJ databases">
        <authorList>
            <consortium name="Pathogen Informatics"/>
        </authorList>
    </citation>
    <scope>NUCLEOTIDE SEQUENCE [LARGE SCALE GENOMIC DNA]</scope>
    <source>
        <strain evidence="1 2">MHpl1</strain>
    </source>
</reference>
<protein>
    <submittedName>
        <fullName evidence="3">Transposase</fullName>
    </submittedName>
</protein>
<reference evidence="3" key="1">
    <citation type="submission" date="2017-02" db="UniProtKB">
        <authorList>
            <consortium name="WormBaseParasite"/>
        </authorList>
    </citation>
    <scope>IDENTIFICATION</scope>
</reference>
<keyword evidence="2" id="KW-1185">Reference proteome</keyword>
<dbReference type="WBParaSite" id="HPLM_0000475301-mRNA-1">
    <property type="protein sequence ID" value="HPLM_0000475301-mRNA-1"/>
    <property type="gene ID" value="HPLM_0000475301"/>
</dbReference>
<name>A0A0N4W4D9_HAEPC</name>